<dbReference type="InterPro" id="IPR004367">
    <property type="entry name" value="Cyclin_C-dom"/>
</dbReference>
<dbReference type="FunCoup" id="Q6FVY0">
    <property type="interactions" value="526"/>
</dbReference>
<dbReference type="GO" id="GO:0045740">
    <property type="term" value="P:positive regulation of DNA replication"/>
    <property type="evidence" value="ECO:0007669"/>
    <property type="project" value="EnsemblFungi"/>
</dbReference>
<dbReference type="Pfam" id="PF02984">
    <property type="entry name" value="Cyclin_C"/>
    <property type="match status" value="1"/>
</dbReference>
<dbReference type="InterPro" id="IPR048258">
    <property type="entry name" value="Cyclins_cyclin-box"/>
</dbReference>
<dbReference type="GO" id="GO:0000082">
    <property type="term" value="P:G1/S transition of mitotic cell cycle"/>
    <property type="evidence" value="ECO:0007669"/>
    <property type="project" value="EnsemblFungi"/>
</dbReference>
<protein>
    <submittedName>
        <fullName evidence="9">Uncharacterized protein</fullName>
    </submittedName>
</protein>
<evidence type="ECO:0000313" key="9">
    <source>
        <dbReference type="EMBL" id="CAG58525.1"/>
    </source>
</evidence>
<evidence type="ECO:0000313" key="10">
    <source>
        <dbReference type="Proteomes" id="UP000002428"/>
    </source>
</evidence>
<keyword evidence="2 4" id="KW-0195">Cyclin</keyword>
<evidence type="ECO:0000256" key="3">
    <source>
        <dbReference type="ARBA" id="ARBA00023306"/>
    </source>
</evidence>
<dbReference type="SMART" id="SM01332">
    <property type="entry name" value="Cyclin_C"/>
    <property type="match status" value="1"/>
</dbReference>
<comment type="similarity">
    <text evidence="4">Belongs to the cyclin family.</text>
</comment>
<feature type="domain" description="Cyclin-like" evidence="6">
    <location>
        <begin position="266"/>
        <end position="353"/>
    </location>
</feature>
<name>Q6FVY0_CANGA</name>
<dbReference type="GO" id="GO:0000307">
    <property type="term" value="C:cyclin-dependent protein kinase holoenzyme complex"/>
    <property type="evidence" value="ECO:0007669"/>
    <property type="project" value="EnsemblFungi"/>
</dbReference>
<accession>Q6FVY0</accession>
<dbReference type="InterPro" id="IPR046965">
    <property type="entry name" value="Cyclin_A/B-like"/>
</dbReference>
<reference evidence="9 10" key="1">
    <citation type="journal article" date="2004" name="Nature">
        <title>Genome evolution in yeasts.</title>
        <authorList>
            <consortium name="Genolevures"/>
            <person name="Dujon B."/>
            <person name="Sherman D."/>
            <person name="Fischer G."/>
            <person name="Durrens P."/>
            <person name="Casaregola S."/>
            <person name="Lafontaine I."/>
            <person name="de Montigny J."/>
            <person name="Marck C."/>
            <person name="Neuveglise C."/>
            <person name="Talla E."/>
            <person name="Goffard N."/>
            <person name="Frangeul L."/>
            <person name="Aigle M."/>
            <person name="Anthouard V."/>
            <person name="Babour A."/>
            <person name="Barbe V."/>
            <person name="Barnay S."/>
            <person name="Blanchin S."/>
            <person name="Beckerich J.M."/>
            <person name="Beyne E."/>
            <person name="Bleykasten C."/>
            <person name="Boisrame A."/>
            <person name="Boyer J."/>
            <person name="Cattolico L."/>
            <person name="Confanioleri F."/>
            <person name="de Daruvar A."/>
            <person name="Despons L."/>
            <person name="Fabre E."/>
            <person name="Fairhead C."/>
            <person name="Ferry-Dumazet H."/>
            <person name="Groppi A."/>
            <person name="Hantraye F."/>
            <person name="Hennequin C."/>
            <person name="Jauniaux N."/>
            <person name="Joyet P."/>
            <person name="Kachouri R."/>
            <person name="Kerrest A."/>
            <person name="Koszul R."/>
            <person name="Lemaire M."/>
            <person name="Lesur I."/>
            <person name="Ma L."/>
            <person name="Muller H."/>
            <person name="Nicaud J.M."/>
            <person name="Nikolski M."/>
            <person name="Oztas S."/>
            <person name="Ozier-Kalogeropoulos O."/>
            <person name="Pellenz S."/>
            <person name="Potier S."/>
            <person name="Richard G.F."/>
            <person name="Straub M.L."/>
            <person name="Suleau A."/>
            <person name="Swennene D."/>
            <person name="Tekaia F."/>
            <person name="Wesolowski-Louvel M."/>
            <person name="Westhof E."/>
            <person name="Wirth B."/>
            <person name="Zeniou-Meyer M."/>
            <person name="Zivanovic I."/>
            <person name="Bolotin-Fukuhara M."/>
            <person name="Thierry A."/>
            <person name="Bouchier C."/>
            <person name="Caudron B."/>
            <person name="Scarpelli C."/>
            <person name="Gaillardin C."/>
            <person name="Weissenbach J."/>
            <person name="Wincker P."/>
            <person name="Souciet J.L."/>
        </authorList>
    </citation>
    <scope>NUCLEOTIDE SEQUENCE [LARGE SCALE GENOMIC DNA]</scope>
    <source>
        <strain evidence="10">ATCC 2001 / BCRC 20586 / JCM 3761 / NBRC 0622 / NRRL Y-65 / CBS 138</strain>
    </source>
</reference>
<feature type="domain" description="Cyclin C-terminal" evidence="7">
    <location>
        <begin position="262"/>
        <end position="383"/>
    </location>
</feature>
<dbReference type="KEGG" id="cgr:2887087"/>
<dbReference type="InterPro" id="IPR013763">
    <property type="entry name" value="Cyclin-like_dom"/>
</dbReference>
<dbReference type="InParanoid" id="Q6FVY0"/>
<evidence type="ECO:0000256" key="2">
    <source>
        <dbReference type="ARBA" id="ARBA00023127"/>
    </source>
</evidence>
<feature type="domain" description="Cyclin-like" evidence="6">
    <location>
        <begin position="169"/>
        <end position="253"/>
    </location>
</feature>
<dbReference type="Pfam" id="PF00134">
    <property type="entry name" value="Cyclin_N"/>
    <property type="match status" value="1"/>
</dbReference>
<dbReference type="InterPro" id="IPR006671">
    <property type="entry name" value="Cyclin_N"/>
</dbReference>
<organism evidence="9 10">
    <name type="scientific">Candida glabrata (strain ATCC 2001 / BCRC 20586 / JCM 3761 / NBRC 0622 / NRRL Y-65 / CBS 138)</name>
    <name type="common">Yeast</name>
    <name type="synonym">Nakaseomyces glabratus</name>
    <dbReference type="NCBI Taxonomy" id="284593"/>
    <lineage>
        <taxon>Eukaryota</taxon>
        <taxon>Fungi</taxon>
        <taxon>Dikarya</taxon>
        <taxon>Ascomycota</taxon>
        <taxon>Saccharomycotina</taxon>
        <taxon>Saccharomycetes</taxon>
        <taxon>Saccharomycetales</taxon>
        <taxon>Saccharomycetaceae</taxon>
        <taxon>Nakaseomyces</taxon>
    </lineage>
</organism>
<dbReference type="PROSITE" id="PS00292">
    <property type="entry name" value="CYCLINS"/>
    <property type="match status" value="1"/>
</dbReference>
<dbReference type="AlphaFoldDB" id="Q6FVY0"/>
<dbReference type="Gene3D" id="1.10.472.10">
    <property type="entry name" value="Cyclin-like"/>
    <property type="match status" value="2"/>
</dbReference>
<evidence type="ECO:0000256" key="4">
    <source>
        <dbReference type="RuleBase" id="RU000383"/>
    </source>
</evidence>
<proteinExistence type="inferred from homology"/>
<feature type="compositionally biased region" description="Basic and acidic residues" evidence="5">
    <location>
        <begin position="90"/>
        <end position="100"/>
    </location>
</feature>
<dbReference type="GO" id="GO:0000086">
    <property type="term" value="P:G2/M transition of mitotic cell cycle"/>
    <property type="evidence" value="ECO:0007669"/>
    <property type="project" value="EnsemblFungi"/>
</dbReference>
<gene>
    <name evidence="8 9" type="ordered locus">CAGL0D04642g</name>
</gene>
<keyword evidence="10" id="KW-1185">Reference proteome</keyword>
<dbReference type="PIRSF" id="PIRSF001771">
    <property type="entry name" value="Cyclin_A_B_D_E"/>
    <property type="match status" value="1"/>
</dbReference>
<dbReference type="GO" id="GO:0006974">
    <property type="term" value="P:DNA damage response"/>
    <property type="evidence" value="ECO:0007669"/>
    <property type="project" value="EnsemblFungi"/>
</dbReference>
<dbReference type="OMA" id="KNAEMFM"/>
<dbReference type="CGD" id="CAL0127957">
    <property type="gene designation" value="CAGL0D04642g"/>
</dbReference>
<feature type="compositionally biased region" description="Basic residues" evidence="5">
    <location>
        <begin position="51"/>
        <end position="61"/>
    </location>
</feature>
<dbReference type="SUPFAM" id="SSF47954">
    <property type="entry name" value="Cyclin-like"/>
    <property type="match status" value="2"/>
</dbReference>
<evidence type="ECO:0000259" key="6">
    <source>
        <dbReference type="SMART" id="SM00385"/>
    </source>
</evidence>
<dbReference type="STRING" id="284593.Q6FVY0"/>
<dbReference type="HOGENOM" id="CLU_020695_12_4_1"/>
<feature type="compositionally biased region" description="Basic and acidic residues" evidence="5">
    <location>
        <begin position="12"/>
        <end position="24"/>
    </location>
</feature>
<dbReference type="SMART" id="SM00385">
    <property type="entry name" value="CYCLIN"/>
    <property type="match status" value="2"/>
</dbReference>
<dbReference type="InterPro" id="IPR036915">
    <property type="entry name" value="Cyclin-like_sf"/>
</dbReference>
<dbReference type="FunFam" id="1.10.472.10:FF:000001">
    <property type="entry name" value="G2/mitotic-specific cyclin"/>
    <property type="match status" value="1"/>
</dbReference>
<evidence type="ECO:0000256" key="1">
    <source>
        <dbReference type="ARBA" id="ARBA00022618"/>
    </source>
</evidence>
<dbReference type="GO" id="GO:0010696">
    <property type="term" value="P:positive regulation of mitotic spindle pole body separation"/>
    <property type="evidence" value="ECO:0007669"/>
    <property type="project" value="EnsemblFungi"/>
</dbReference>
<dbReference type="GO" id="GO:1901673">
    <property type="term" value="P:regulation of mitotic spindle assembly"/>
    <property type="evidence" value="ECO:0007669"/>
    <property type="project" value="EnsemblFungi"/>
</dbReference>
<dbReference type="EMBL" id="CR380950">
    <property type="protein sequence ID" value="CAG58525.1"/>
    <property type="molecule type" value="Genomic_DNA"/>
</dbReference>
<evidence type="ECO:0000313" key="8">
    <source>
        <dbReference type="CGD" id="CAL0127957"/>
    </source>
</evidence>
<dbReference type="InterPro" id="IPR039361">
    <property type="entry name" value="Cyclin"/>
</dbReference>
<dbReference type="GO" id="GO:0006355">
    <property type="term" value="P:regulation of DNA-templated transcription"/>
    <property type="evidence" value="ECO:0007669"/>
    <property type="project" value="EnsemblFungi"/>
</dbReference>
<dbReference type="GO" id="GO:0005634">
    <property type="term" value="C:nucleus"/>
    <property type="evidence" value="ECO:0007669"/>
    <property type="project" value="EnsemblFungi"/>
</dbReference>
<feature type="compositionally biased region" description="Low complexity" evidence="5">
    <location>
        <begin position="1"/>
        <end position="11"/>
    </location>
</feature>
<dbReference type="VEuPathDB" id="FungiDB:CAGL0D04642g"/>
<keyword evidence="1" id="KW-0132">Cell division</keyword>
<dbReference type="PANTHER" id="PTHR10177">
    <property type="entry name" value="CYCLINS"/>
    <property type="match status" value="1"/>
</dbReference>
<evidence type="ECO:0000256" key="5">
    <source>
        <dbReference type="SAM" id="MobiDB-lite"/>
    </source>
</evidence>
<feature type="region of interest" description="Disordered" evidence="5">
    <location>
        <begin position="1"/>
        <end position="100"/>
    </location>
</feature>
<dbReference type="eggNOG" id="KOG0653">
    <property type="taxonomic scope" value="Eukaryota"/>
</dbReference>
<dbReference type="GO" id="GO:0016538">
    <property type="term" value="F:cyclin-dependent protein serine/threonine kinase regulator activity"/>
    <property type="evidence" value="ECO:0007669"/>
    <property type="project" value="EnsemblFungi"/>
</dbReference>
<dbReference type="GO" id="GO:0051301">
    <property type="term" value="P:cell division"/>
    <property type="evidence" value="ECO:0007669"/>
    <property type="project" value="UniProtKB-KW"/>
</dbReference>
<dbReference type="GO" id="GO:0006279">
    <property type="term" value="P:premeiotic DNA replication"/>
    <property type="evidence" value="ECO:0007669"/>
    <property type="project" value="EnsemblFungi"/>
</dbReference>
<evidence type="ECO:0000259" key="7">
    <source>
        <dbReference type="SMART" id="SM01332"/>
    </source>
</evidence>
<sequence>MSSMSSSSMDSAQRKPSEDEKMDRPALTNVEVNRALPGGRKAQPLTEQEKKRHPMYRKPSRIRREDSDASYMANSKKRQVFQDNADDDEPTGKDQESRIKRAKVQDRQIKWVDLDSKEKNNIAMVVEYTNDIFDFLYEREKNTIPMHNYLLDRKSKYHLRPATRAVLVDWLVEVHDKFQCYPETLYLGINIMDRFLSQHKVDINKLQLLAVTSLFIAAKFEEINLPKLSEYAYITDGAASKDDIKVSEMFILTELKFSLDWPNPLNFLRRLSKADGYDGECRMIAKFILEYSLCSSKFVGEKPSELAAMAIFLARRILKRESPIWDDTFIHYSGGIDALNDNHFQNLCTIMINEIAQPATKLTALCDKYKSIKGGTIYDKTIKWCKDQMERNYENVFSC</sequence>
<keyword evidence="3" id="KW-0131">Cell cycle</keyword>
<dbReference type="Proteomes" id="UP000002428">
    <property type="component" value="Chromosome D"/>
</dbReference>